<dbReference type="Proteomes" id="UP001160148">
    <property type="component" value="Unassembled WGS sequence"/>
</dbReference>
<evidence type="ECO:0000313" key="2">
    <source>
        <dbReference type="EMBL" id="CAI6367507.1"/>
    </source>
</evidence>
<name>A0AAV0XHH3_9HEMI</name>
<evidence type="ECO:0000313" key="3">
    <source>
        <dbReference type="Proteomes" id="UP001160148"/>
    </source>
</evidence>
<protein>
    <submittedName>
        <fullName evidence="2">Uncharacterized protein</fullName>
    </submittedName>
</protein>
<feature type="chain" id="PRO_5043695837" evidence="1">
    <location>
        <begin position="25"/>
        <end position="89"/>
    </location>
</feature>
<feature type="signal peptide" evidence="1">
    <location>
        <begin position="1"/>
        <end position="24"/>
    </location>
</feature>
<evidence type="ECO:0000256" key="1">
    <source>
        <dbReference type="SAM" id="SignalP"/>
    </source>
</evidence>
<proteinExistence type="predicted"/>
<organism evidence="2 3">
    <name type="scientific">Macrosiphum euphorbiae</name>
    <name type="common">potato aphid</name>
    <dbReference type="NCBI Taxonomy" id="13131"/>
    <lineage>
        <taxon>Eukaryota</taxon>
        <taxon>Metazoa</taxon>
        <taxon>Ecdysozoa</taxon>
        <taxon>Arthropoda</taxon>
        <taxon>Hexapoda</taxon>
        <taxon>Insecta</taxon>
        <taxon>Pterygota</taxon>
        <taxon>Neoptera</taxon>
        <taxon>Paraneoptera</taxon>
        <taxon>Hemiptera</taxon>
        <taxon>Sternorrhyncha</taxon>
        <taxon>Aphidomorpha</taxon>
        <taxon>Aphidoidea</taxon>
        <taxon>Aphididae</taxon>
        <taxon>Macrosiphini</taxon>
        <taxon>Macrosiphum</taxon>
    </lineage>
</organism>
<gene>
    <name evidence="2" type="ORF">MEUPH1_LOCUS21976</name>
</gene>
<dbReference type="EMBL" id="CARXXK010000004">
    <property type="protein sequence ID" value="CAI6367507.1"/>
    <property type="molecule type" value="Genomic_DNA"/>
</dbReference>
<dbReference type="AlphaFoldDB" id="A0AAV0XHH3"/>
<keyword evidence="1" id="KW-0732">Signal</keyword>
<reference evidence="2 3" key="1">
    <citation type="submission" date="2023-01" db="EMBL/GenBank/DDBJ databases">
        <authorList>
            <person name="Whitehead M."/>
        </authorList>
    </citation>
    <scope>NUCLEOTIDE SEQUENCE [LARGE SCALE GENOMIC DNA]</scope>
</reference>
<keyword evidence="3" id="KW-1185">Reference proteome</keyword>
<accession>A0AAV0XHH3</accession>
<comment type="caution">
    <text evidence="2">The sequence shown here is derived from an EMBL/GenBank/DDBJ whole genome shotgun (WGS) entry which is preliminary data.</text>
</comment>
<sequence>MEIQKCKCLLFIKLKLIVFHFALGIQKSRFQLVMMDLSDIYGDTVKHTFDIIYKSERKCIIVDQILITPHGTVTVKEIFALEVVPMFYD</sequence>